<keyword evidence="2 6" id="KW-0732">Signal</keyword>
<dbReference type="Proteomes" id="UP001151699">
    <property type="component" value="Chromosome C"/>
</dbReference>
<feature type="region of interest" description="Disordered" evidence="4">
    <location>
        <begin position="1176"/>
        <end position="1282"/>
    </location>
</feature>
<feature type="region of interest" description="Disordered" evidence="4">
    <location>
        <begin position="98"/>
        <end position="119"/>
    </location>
</feature>
<feature type="chain" id="PRO_5040123755" evidence="6">
    <location>
        <begin position="20"/>
        <end position="1282"/>
    </location>
</feature>
<dbReference type="InterPro" id="IPR029058">
    <property type="entry name" value="AB_hydrolase_fold"/>
</dbReference>
<gene>
    <name evidence="8" type="primary">NLGN4X_1</name>
    <name evidence="8" type="ORF">Bhyg_15244</name>
</gene>
<keyword evidence="5" id="KW-0812">Transmembrane</keyword>
<protein>
    <submittedName>
        <fullName evidence="8">Neuroligin-4, X-linked</fullName>
    </submittedName>
</protein>
<reference evidence="8" key="1">
    <citation type="submission" date="2022-07" db="EMBL/GenBank/DDBJ databases">
        <authorList>
            <person name="Trinca V."/>
            <person name="Uliana J.V.C."/>
            <person name="Torres T.T."/>
            <person name="Ward R.J."/>
            <person name="Monesi N."/>
        </authorList>
    </citation>
    <scope>NUCLEOTIDE SEQUENCE</scope>
    <source>
        <strain evidence="8">HSMRA1968</strain>
        <tissue evidence="8">Whole embryos</tissue>
    </source>
</reference>
<keyword evidence="9" id="KW-1185">Reference proteome</keyword>
<dbReference type="SUPFAM" id="SSF53474">
    <property type="entry name" value="alpha/beta-Hydrolases"/>
    <property type="match status" value="1"/>
</dbReference>
<dbReference type="PANTHER" id="PTHR43903">
    <property type="entry name" value="NEUROLIGIN"/>
    <property type="match status" value="1"/>
</dbReference>
<feature type="transmembrane region" description="Helical" evidence="5">
    <location>
        <begin position="768"/>
        <end position="791"/>
    </location>
</feature>
<name>A0A9Q0RY78_9DIPT</name>
<evidence type="ECO:0000256" key="6">
    <source>
        <dbReference type="SAM" id="SignalP"/>
    </source>
</evidence>
<evidence type="ECO:0000259" key="7">
    <source>
        <dbReference type="Pfam" id="PF00135"/>
    </source>
</evidence>
<accession>A0A9Q0RY78</accession>
<dbReference type="Gene3D" id="3.40.50.1820">
    <property type="entry name" value="alpha/beta hydrolase"/>
    <property type="match status" value="1"/>
</dbReference>
<evidence type="ECO:0000256" key="3">
    <source>
        <dbReference type="ARBA" id="ARBA00023180"/>
    </source>
</evidence>
<dbReference type="EMBL" id="WJQU01000004">
    <property type="protein sequence ID" value="KAJ6636653.1"/>
    <property type="molecule type" value="Genomic_DNA"/>
</dbReference>
<proteinExistence type="inferred from homology"/>
<evidence type="ECO:0000256" key="2">
    <source>
        <dbReference type="ARBA" id="ARBA00022729"/>
    </source>
</evidence>
<dbReference type="PROSITE" id="PS00941">
    <property type="entry name" value="CARBOXYLESTERASE_B_2"/>
    <property type="match status" value="1"/>
</dbReference>
<evidence type="ECO:0000256" key="5">
    <source>
        <dbReference type="SAM" id="Phobius"/>
    </source>
</evidence>
<feature type="domain" description="Carboxylesterase type B" evidence="7">
    <location>
        <begin position="124"/>
        <end position="654"/>
    </location>
</feature>
<organism evidence="8 9">
    <name type="scientific">Pseudolycoriella hygida</name>
    <dbReference type="NCBI Taxonomy" id="35572"/>
    <lineage>
        <taxon>Eukaryota</taxon>
        <taxon>Metazoa</taxon>
        <taxon>Ecdysozoa</taxon>
        <taxon>Arthropoda</taxon>
        <taxon>Hexapoda</taxon>
        <taxon>Insecta</taxon>
        <taxon>Pterygota</taxon>
        <taxon>Neoptera</taxon>
        <taxon>Endopterygota</taxon>
        <taxon>Diptera</taxon>
        <taxon>Nematocera</taxon>
        <taxon>Sciaroidea</taxon>
        <taxon>Sciaridae</taxon>
        <taxon>Pseudolycoriella</taxon>
    </lineage>
</organism>
<dbReference type="InterPro" id="IPR051093">
    <property type="entry name" value="Neuroligin/BSAL"/>
</dbReference>
<feature type="region of interest" description="Disordered" evidence="4">
    <location>
        <begin position="1072"/>
        <end position="1108"/>
    </location>
</feature>
<dbReference type="OrthoDB" id="3200163at2759"/>
<keyword evidence="5" id="KW-1133">Transmembrane helix</keyword>
<sequence length="1282" mass="144658">MKWDAIIFFAILCFGVNECDTNITPLTETKKPCDKFATDARHQTNKQNVTTPEANDNTAILCDEDYQSDDYVVEDNELRQNDEPDRHLRFPYSYGSIRKQPPQYEKHRQQHHHHREDEGVEYTKEVMIKQGRLKGMVRRMHAQSGLRNVDQYLGIPYAAAQRFMPPAAPQPWLGVKITTTLSPVCPQNLPQLNATQNYISGGRYDQLKRLIPFLRDESEDCLFLNLYVPKWENMGPQPKFPVIIYIHGESYEWNSGNPYDGSVLASYGQVIVVTLNYRLGILGFLKPGTSDHTVSNFGLLDQIAALQWVKDNIGAFNGDNKAVTLMGHGTGAACVNLLMLSPIARGIEGLFHRAIIMSGSALSDWAIANHPLQATMQVIQALNCPLREDNEEMLICLRKKRYQEIVKTQIATPEFSTKFGPVVDNLVVPNIPAKVMSQYNDVFSRNAVGLSHGLLESERDSYLRFYMQNRFEIRPDIAMALTLQEYTDIYNNPERPLAEEHRDTVLEILSDARVASPLIQTGLYHSKVNPRSYMYVFGHNSKAGEFANLPQSINGEDLPYVFGAPLASAGPFQSHYSPEERLLSEAIMVYWTNFAKTGNPKAPWRDRFLNLEPKAWEAYDIDWPEFNAVNLNYLNIGIPPVVNQNFKQKYMTFWNQYLPEELNRTIYSSKSSQPYPNLFAPSLSVYTRGTTLPPFGAKVNYNPDKSTEDPLRTLKLLLNRPNLNRTDMYNTQSTVLTTTATLNGNGDSELIQHTATDNEIVVKADATLGILIAIVILFLLVNVVILFAYVIKRNYYDKTLKRKLDVLSLDGTTDDDVKRSKFNDGDESFILDVVRKKNDYEPVHRNRSPINGYLLSRELSTSTVDAHTKVCDWMSQEISKKSNKSKGVSPSFSMRSRGFFRRNGKVSVAVDATPSTRTASVLRQQPAELLQQPFNYENKDVIICEEVDVDASLIDAVNLRESLPDSNRRNSISSLGESADIIKIDHRHSRSDPVQTYYRSFKQDEDITVFIEDDNVNVTSRDEPAEREPLSPEAALKAIQMRNYPKVLPKYPKDSAEYVSSSVKRRSLPPQYFSMNSFKMPPVPPPRTTSTLGRRPSDRRDSKTITTSPIMKAEEPPELEEPEITCNTLHVGPLIPKSNESLYCAMRKKPSTPDQNKSFSFENSIILENISQADKVDENAAEQCPKPSGIKPPSGFKMTNLTQSDKKTAPKIIIKPTLNRQNSSDKKNQNIPRVQAPQDVSSAPLAGTSKIPKRKLSTDRAASDSSSSETSSSTTGTVKQIF</sequence>
<feature type="compositionally biased region" description="Low complexity" evidence="4">
    <location>
        <begin position="1263"/>
        <end position="1282"/>
    </location>
</feature>
<keyword evidence="3" id="KW-0325">Glycoprotein</keyword>
<dbReference type="InterPro" id="IPR002018">
    <property type="entry name" value="CarbesteraseB"/>
</dbReference>
<evidence type="ECO:0000256" key="4">
    <source>
        <dbReference type="SAM" id="MobiDB-lite"/>
    </source>
</evidence>
<feature type="signal peptide" evidence="6">
    <location>
        <begin position="1"/>
        <end position="19"/>
    </location>
</feature>
<evidence type="ECO:0000313" key="9">
    <source>
        <dbReference type="Proteomes" id="UP001151699"/>
    </source>
</evidence>
<dbReference type="Pfam" id="PF00135">
    <property type="entry name" value="COesterase"/>
    <property type="match status" value="1"/>
</dbReference>
<comment type="caution">
    <text evidence="8">The sequence shown here is derived from an EMBL/GenBank/DDBJ whole genome shotgun (WGS) entry which is preliminary data.</text>
</comment>
<keyword evidence="5" id="KW-0472">Membrane</keyword>
<dbReference type="InterPro" id="IPR019819">
    <property type="entry name" value="Carboxylesterase_B_CS"/>
</dbReference>
<evidence type="ECO:0000256" key="1">
    <source>
        <dbReference type="ARBA" id="ARBA00005964"/>
    </source>
</evidence>
<evidence type="ECO:0000313" key="8">
    <source>
        <dbReference type="EMBL" id="KAJ6636653.1"/>
    </source>
</evidence>
<comment type="similarity">
    <text evidence="1">Belongs to the type-B carboxylesterase/lipase family.</text>
</comment>